<keyword evidence="3" id="KW-0547">Nucleotide-binding</keyword>
<dbReference type="EMBL" id="BNCQ01000085">
    <property type="protein sequence ID" value="GIM16780.1"/>
    <property type="molecule type" value="Genomic_DNA"/>
</dbReference>
<dbReference type="PRINTS" id="PR00473">
    <property type="entry name" value="GALCTOKINASE"/>
</dbReference>
<gene>
    <name evidence="9" type="ORF">Vretifemale_20609</name>
    <name evidence="10" type="ORF">Vretimale_19373</name>
</gene>
<evidence type="ECO:0000259" key="6">
    <source>
        <dbReference type="Pfam" id="PF00288"/>
    </source>
</evidence>
<dbReference type="InterPro" id="IPR006203">
    <property type="entry name" value="GHMP_knse_ATP-bd_CS"/>
</dbReference>
<feature type="domain" description="Galactokinase N-terminal" evidence="8">
    <location>
        <begin position="48"/>
        <end position="95"/>
    </location>
</feature>
<keyword evidence="11" id="KW-1185">Reference proteome</keyword>
<proteinExistence type="inferred from homology"/>
<evidence type="ECO:0008006" key="12">
    <source>
        <dbReference type="Google" id="ProtNLM"/>
    </source>
</evidence>
<dbReference type="SUPFAM" id="SSF55060">
    <property type="entry name" value="GHMP Kinase, C-terminal domain"/>
    <property type="match status" value="1"/>
</dbReference>
<dbReference type="PROSITE" id="PS00627">
    <property type="entry name" value="GHMP_KINASES_ATP"/>
    <property type="match status" value="1"/>
</dbReference>
<sequence length="570" mass="60215">MSGTDDMKPEGTALSFKPSPTVPLFTDLVEVYTSSPDVEERYKQIATAFELAYGGTPDVYARAPGRVNLIGEHIDYEGYGVLPMAIRQDTVVAVRTAPGNDKLVVGNLDAAKYPTLEFGLDPTQPVDVANHSWANYFLSAYKGAFELLRSSRPDSVPEPVGLQVIVHGQVPTGSGLSSSAAIVCSSMLAVLYALGVPPSELDKAAVAEAACKAERYVGVTSGGMDQAISMMGQQGVAMHVEFNPVRGVCVVLPEGANFVIANSMAVSNKAETAPKRYNLRVVECRLAAVLLAMKLGLNAEEALEKIRTLRDVEPFIAEKYGAADGATCANAVSELLAEQYGIAEIEEALGGLKLSGLFAGEPGSLRALAVAEADKYSFPLRKRAVHVYTEAQRVLDFRAVCEDASLPSSERLLKLGSLMNDSHGSCADLYGCSCDELDELVAIARGAGALGSRLTGAGWGGCTVSLVREEDVEGFLEALGDKYFKARTDGITSDQLSELLFATRPSNGAALLKLETKDEETIVEEAVGAGEEAVLEEAAEAVEEAVLEEAAEATPVAEVLSVVMEDTAAA</sequence>
<dbReference type="InterPro" id="IPR014721">
    <property type="entry name" value="Ribsml_uS5_D2-typ_fold_subgr"/>
</dbReference>
<dbReference type="AlphaFoldDB" id="A0A8J4D030"/>
<feature type="domain" description="GHMP kinase N-terminal" evidence="6">
    <location>
        <begin position="143"/>
        <end position="233"/>
    </location>
</feature>
<dbReference type="Proteomes" id="UP000747110">
    <property type="component" value="Unassembled WGS sequence"/>
</dbReference>
<dbReference type="GO" id="GO:0005524">
    <property type="term" value="F:ATP binding"/>
    <property type="evidence" value="ECO:0007669"/>
    <property type="project" value="UniProtKB-KW"/>
</dbReference>
<evidence type="ECO:0000313" key="10">
    <source>
        <dbReference type="EMBL" id="GIM16780.1"/>
    </source>
</evidence>
<name>A0A8J4D030_9CHLO</name>
<dbReference type="Gene3D" id="3.30.230.10">
    <property type="match status" value="1"/>
</dbReference>
<dbReference type="PRINTS" id="PR00959">
    <property type="entry name" value="MEVGALKINASE"/>
</dbReference>
<evidence type="ECO:0000313" key="11">
    <source>
        <dbReference type="Proteomes" id="UP000747110"/>
    </source>
</evidence>
<dbReference type="InterPro" id="IPR019741">
    <property type="entry name" value="Galactokinase_CS"/>
</dbReference>
<evidence type="ECO:0000259" key="7">
    <source>
        <dbReference type="Pfam" id="PF08544"/>
    </source>
</evidence>
<dbReference type="OrthoDB" id="187738at2759"/>
<dbReference type="Pfam" id="PF00288">
    <property type="entry name" value="GHMP_kinases_N"/>
    <property type="match status" value="1"/>
</dbReference>
<dbReference type="PANTHER" id="PTHR10457">
    <property type="entry name" value="MEVALONATE KINASE/GALACTOKINASE"/>
    <property type="match status" value="1"/>
</dbReference>
<dbReference type="GO" id="GO:0005829">
    <property type="term" value="C:cytosol"/>
    <property type="evidence" value="ECO:0007669"/>
    <property type="project" value="TreeGrafter"/>
</dbReference>
<keyword evidence="2" id="KW-0808">Transferase</keyword>
<dbReference type="InterPro" id="IPR019539">
    <property type="entry name" value="GalKase_N"/>
</dbReference>
<dbReference type="Pfam" id="PF10509">
    <property type="entry name" value="GalKase_gal_bdg"/>
    <property type="match status" value="1"/>
</dbReference>
<dbReference type="PROSITE" id="PS00106">
    <property type="entry name" value="GALACTOKINASE"/>
    <property type="match status" value="1"/>
</dbReference>
<dbReference type="InterPro" id="IPR006204">
    <property type="entry name" value="GHMP_kinase_N_dom"/>
</dbReference>
<dbReference type="Gene3D" id="1.20.1440.340">
    <property type="match status" value="1"/>
</dbReference>
<dbReference type="InterPro" id="IPR000705">
    <property type="entry name" value="Galactokinase"/>
</dbReference>
<organism evidence="9 11">
    <name type="scientific">Volvox reticuliferus</name>
    <dbReference type="NCBI Taxonomy" id="1737510"/>
    <lineage>
        <taxon>Eukaryota</taxon>
        <taxon>Viridiplantae</taxon>
        <taxon>Chlorophyta</taxon>
        <taxon>core chlorophytes</taxon>
        <taxon>Chlorophyceae</taxon>
        <taxon>CS clade</taxon>
        <taxon>Chlamydomonadales</taxon>
        <taxon>Volvocaceae</taxon>
        <taxon>Volvox</taxon>
    </lineage>
</organism>
<dbReference type="GO" id="GO:0006012">
    <property type="term" value="P:galactose metabolic process"/>
    <property type="evidence" value="ECO:0007669"/>
    <property type="project" value="InterPro"/>
</dbReference>
<dbReference type="EMBL" id="BNCP01000089">
    <property type="protein sequence ID" value="GIL93146.1"/>
    <property type="molecule type" value="Genomic_DNA"/>
</dbReference>
<dbReference type="FunFam" id="1.20.1440.340:FF:000002">
    <property type="entry name" value="Galactokinase"/>
    <property type="match status" value="1"/>
</dbReference>
<dbReference type="PANTHER" id="PTHR10457:SF7">
    <property type="entry name" value="GALACTOKINASE-RELATED"/>
    <property type="match status" value="1"/>
</dbReference>
<dbReference type="GO" id="GO:0004335">
    <property type="term" value="F:galactokinase activity"/>
    <property type="evidence" value="ECO:0007669"/>
    <property type="project" value="InterPro"/>
</dbReference>
<protein>
    <recommendedName>
        <fullName evidence="12">Galactokinase</fullName>
    </recommendedName>
</protein>
<dbReference type="Proteomes" id="UP000722791">
    <property type="component" value="Unassembled WGS sequence"/>
</dbReference>
<dbReference type="InterPro" id="IPR036554">
    <property type="entry name" value="GHMP_kinase_C_sf"/>
</dbReference>
<evidence type="ECO:0000256" key="4">
    <source>
        <dbReference type="ARBA" id="ARBA00022777"/>
    </source>
</evidence>
<keyword evidence="4" id="KW-0418">Kinase</keyword>
<evidence type="ECO:0000256" key="2">
    <source>
        <dbReference type="ARBA" id="ARBA00022679"/>
    </source>
</evidence>
<dbReference type="Gene3D" id="3.30.70.3170">
    <property type="match status" value="1"/>
</dbReference>
<dbReference type="InterPro" id="IPR020568">
    <property type="entry name" value="Ribosomal_Su5_D2-typ_SF"/>
</dbReference>
<evidence type="ECO:0000256" key="5">
    <source>
        <dbReference type="ARBA" id="ARBA00022840"/>
    </source>
</evidence>
<comment type="similarity">
    <text evidence="1">Belongs to the GHMP kinase family. GalK subfamily.</text>
</comment>
<evidence type="ECO:0000259" key="8">
    <source>
        <dbReference type="Pfam" id="PF10509"/>
    </source>
</evidence>
<accession>A0A8J4D030</accession>
<dbReference type="SUPFAM" id="SSF54211">
    <property type="entry name" value="Ribosomal protein S5 domain 2-like"/>
    <property type="match status" value="1"/>
</dbReference>
<evidence type="ECO:0000256" key="1">
    <source>
        <dbReference type="ARBA" id="ARBA00006566"/>
    </source>
</evidence>
<reference evidence="9" key="1">
    <citation type="journal article" date="2021" name="Proc. Natl. Acad. Sci. U.S.A.">
        <title>Three genomes in the algal genus Volvox reveal the fate of a haploid sex-determining region after a transition to homothallism.</title>
        <authorList>
            <person name="Yamamoto K."/>
            <person name="Hamaji T."/>
            <person name="Kawai-Toyooka H."/>
            <person name="Matsuzaki R."/>
            <person name="Takahashi F."/>
            <person name="Nishimura Y."/>
            <person name="Kawachi M."/>
            <person name="Noguchi H."/>
            <person name="Minakuchi Y."/>
            <person name="Umen J.G."/>
            <person name="Toyoda A."/>
            <person name="Nozaki H."/>
        </authorList>
    </citation>
    <scope>NUCLEOTIDE SEQUENCE</scope>
    <source>
        <strain evidence="10">NIES-3785</strain>
        <strain evidence="9">NIES-3786</strain>
    </source>
</reference>
<evidence type="ECO:0000313" key="9">
    <source>
        <dbReference type="EMBL" id="GIL93146.1"/>
    </source>
</evidence>
<dbReference type="Pfam" id="PF08544">
    <property type="entry name" value="GHMP_kinases_C"/>
    <property type="match status" value="1"/>
</dbReference>
<comment type="caution">
    <text evidence="9">The sequence shown here is derived from an EMBL/GenBank/DDBJ whole genome shotgun (WGS) entry which is preliminary data.</text>
</comment>
<dbReference type="InterPro" id="IPR013750">
    <property type="entry name" value="GHMP_kinase_C_dom"/>
</dbReference>
<keyword evidence="5" id="KW-0067">ATP-binding</keyword>
<evidence type="ECO:0000256" key="3">
    <source>
        <dbReference type="ARBA" id="ARBA00022741"/>
    </source>
</evidence>
<dbReference type="NCBIfam" id="TIGR00131">
    <property type="entry name" value="gal_kin"/>
    <property type="match status" value="1"/>
</dbReference>
<feature type="domain" description="GHMP kinase C-terminal" evidence="7">
    <location>
        <begin position="412"/>
        <end position="483"/>
    </location>
</feature>